<feature type="transmembrane region" description="Helical" evidence="6">
    <location>
        <begin position="858"/>
        <end position="881"/>
    </location>
</feature>
<evidence type="ECO:0000256" key="5">
    <source>
        <dbReference type="ARBA" id="ARBA00023136"/>
    </source>
</evidence>
<feature type="transmembrane region" description="Helical" evidence="6">
    <location>
        <begin position="21"/>
        <end position="43"/>
    </location>
</feature>
<evidence type="ECO:0000256" key="2">
    <source>
        <dbReference type="ARBA" id="ARBA00022475"/>
    </source>
</evidence>
<evidence type="ECO:0000313" key="8">
    <source>
        <dbReference type="EMBL" id="WIM99444.1"/>
    </source>
</evidence>
<accession>A0ABY8WNK1</accession>
<reference evidence="8 9" key="1">
    <citation type="submission" date="2023-06" db="EMBL/GenBank/DDBJ databases">
        <authorList>
            <person name="Yushchuk O."/>
            <person name="Binda E."/>
            <person name="Ruckert-Reed C."/>
            <person name="Fedorenko V."/>
            <person name="Kalinowski J."/>
            <person name="Marinelli F."/>
        </authorList>
    </citation>
    <scope>NUCLEOTIDE SEQUENCE [LARGE SCALE GENOMIC DNA]</scope>
    <source>
        <strain evidence="8 9">NRRL 3884</strain>
    </source>
</reference>
<name>A0ABY8WNK1_9ACTN</name>
<protein>
    <submittedName>
        <fullName evidence="8">ABC transporter permease</fullName>
    </submittedName>
</protein>
<keyword evidence="2" id="KW-1003">Cell membrane</keyword>
<evidence type="ECO:0000256" key="4">
    <source>
        <dbReference type="ARBA" id="ARBA00022989"/>
    </source>
</evidence>
<feature type="transmembrane region" description="Helical" evidence="6">
    <location>
        <begin position="449"/>
        <end position="471"/>
    </location>
</feature>
<feature type="transmembrane region" description="Helical" evidence="6">
    <location>
        <begin position="491"/>
        <end position="513"/>
    </location>
</feature>
<proteinExistence type="predicted"/>
<dbReference type="EMBL" id="CP126980">
    <property type="protein sequence ID" value="WIM99444.1"/>
    <property type="molecule type" value="Genomic_DNA"/>
</dbReference>
<dbReference type="InterPro" id="IPR003838">
    <property type="entry name" value="ABC3_permease_C"/>
</dbReference>
<feature type="transmembrane region" description="Helical" evidence="6">
    <location>
        <begin position="817"/>
        <end position="838"/>
    </location>
</feature>
<evidence type="ECO:0000256" key="6">
    <source>
        <dbReference type="SAM" id="Phobius"/>
    </source>
</evidence>
<feature type="transmembrane region" description="Helical" evidence="6">
    <location>
        <begin position="368"/>
        <end position="393"/>
    </location>
</feature>
<evidence type="ECO:0000256" key="1">
    <source>
        <dbReference type="ARBA" id="ARBA00004651"/>
    </source>
</evidence>
<keyword evidence="3 6" id="KW-0812">Transmembrane</keyword>
<dbReference type="RefSeq" id="WP_284920882.1">
    <property type="nucleotide sequence ID" value="NZ_CP126980.1"/>
</dbReference>
<evidence type="ECO:0000256" key="3">
    <source>
        <dbReference type="ARBA" id="ARBA00022692"/>
    </source>
</evidence>
<feature type="transmembrane region" description="Helical" evidence="6">
    <location>
        <begin position="405"/>
        <end position="428"/>
    </location>
</feature>
<evidence type="ECO:0000259" key="7">
    <source>
        <dbReference type="Pfam" id="PF02687"/>
    </source>
</evidence>
<gene>
    <name evidence="8" type="ORF">ACTOB_003096</name>
</gene>
<keyword evidence="4 6" id="KW-1133">Transmembrane helix</keyword>
<comment type="subcellular location">
    <subcellularLocation>
        <location evidence="1">Cell membrane</location>
        <topology evidence="1">Multi-pass membrane protein</topology>
    </subcellularLocation>
</comment>
<sequence>MIRLGLHGASIRGRARADAGPLLLSALVVAVVSMLAGAVPVLLRSTADQAVRAAVRSAADQSDVRVEARWEADDGVDGGRTRDPQAAAELADLADRALGELGPLHDVLRPPVGYTASPTLKVTDGSVLRTFQLNYLHNASGPAVTWISGRAPAATPRQADVEVPWNGPPWPVQVGLSETDAAALGADAGDRLRVADDQGNPKDVRVSGVYRATNPDDPAWRLAPWLLTPSSGTDGAGTTRFGGLLSDASLPDARLAFGRDDLTRVVRFSPDPDVLTWDSARRIAATVVALKASSGTSANRGTAAHWQTQLDSVLRDVQDQIEAATAQASVLLTAVSTVAVLVLLLAAELLVARRSAALAVARQRGASLLALGGELLIESVLVTAGSAGAGVLAARLVVPEVGGAWLLPVVLAGVLAGPAFGLVAAYRATRDRRVPANRSARRWARRTVALRRLTAEFAVLAAAAVALVVLHQRGVLPSAGGTVLLPATAPALGVLVGGLLLLRVMPLLTGLVLRRALRSSRPLAVFGAARAAAVSNRALPVLALAGAAGLATFALTLGTTVGTGLTDGAWRTAGAEARLDVAYDAASATPGLAQRIAAADGVRRVAIAQVTDNAPIVAGDAERPSRLVIVDTAVFRELLADTPLPQLPALPAATGATAVPALVRSAGDTPRVGDALALPRPDAPTIRLTAVGTAPPIDGADDVVLVDAAAMTAAGVTVQPNTIWITGPGAARAARANATAATVTIRTELERDRRDAPLVTGLLRLGWASAGTLLALGLLGFAVSAATGAPDRWQTLSRLRTLGLRPGEARRVAAAELLPLALLAAAAGPLLGLLLARLTLGPLGLGLLTAQPGTPPLILPWLGLAVLAAAFPAMVAAVVPAEAALRRRRRLSEILRVGGA</sequence>
<feature type="transmembrane region" description="Helical" evidence="6">
    <location>
        <begin position="328"/>
        <end position="347"/>
    </location>
</feature>
<keyword evidence="9" id="KW-1185">Reference proteome</keyword>
<feature type="domain" description="ABC3 transporter permease C-terminal" evidence="7">
    <location>
        <begin position="771"/>
        <end position="880"/>
    </location>
</feature>
<evidence type="ECO:0000313" key="9">
    <source>
        <dbReference type="Proteomes" id="UP001240150"/>
    </source>
</evidence>
<organism evidence="8 9">
    <name type="scientific">Actinoplanes oblitus</name>
    <dbReference type="NCBI Taxonomy" id="3040509"/>
    <lineage>
        <taxon>Bacteria</taxon>
        <taxon>Bacillati</taxon>
        <taxon>Actinomycetota</taxon>
        <taxon>Actinomycetes</taxon>
        <taxon>Micromonosporales</taxon>
        <taxon>Micromonosporaceae</taxon>
        <taxon>Actinoplanes</taxon>
    </lineage>
</organism>
<dbReference type="Pfam" id="PF02687">
    <property type="entry name" value="FtsX"/>
    <property type="match status" value="1"/>
</dbReference>
<dbReference type="Proteomes" id="UP001240150">
    <property type="component" value="Chromosome"/>
</dbReference>
<keyword evidence="5 6" id="KW-0472">Membrane</keyword>